<name>A0ABS5L8U8_9ACTN</name>
<protein>
    <submittedName>
        <fullName evidence="1">Uncharacterized protein</fullName>
    </submittedName>
</protein>
<feature type="non-terminal residue" evidence="1">
    <location>
        <position position="103"/>
    </location>
</feature>
<dbReference type="Proteomes" id="UP000730482">
    <property type="component" value="Unassembled WGS sequence"/>
</dbReference>
<accession>A0ABS5L8U8</accession>
<dbReference type="EMBL" id="JAAFYZ010000559">
    <property type="protein sequence ID" value="MBS2554783.1"/>
    <property type="molecule type" value="Genomic_DNA"/>
</dbReference>
<keyword evidence="2" id="KW-1185">Reference proteome</keyword>
<organism evidence="1 2">
    <name type="scientific">Catenulispora pinistramenti</name>
    <dbReference type="NCBI Taxonomy" id="2705254"/>
    <lineage>
        <taxon>Bacteria</taxon>
        <taxon>Bacillati</taxon>
        <taxon>Actinomycetota</taxon>
        <taxon>Actinomycetes</taxon>
        <taxon>Catenulisporales</taxon>
        <taxon>Catenulisporaceae</taxon>
        <taxon>Catenulispora</taxon>
    </lineage>
</organism>
<reference evidence="1 2" key="1">
    <citation type="submission" date="2020-02" db="EMBL/GenBank/DDBJ databases">
        <title>Acidophilic actinobacteria isolated from forest soil.</title>
        <authorList>
            <person name="Golinska P."/>
        </authorList>
    </citation>
    <scope>NUCLEOTIDE SEQUENCE [LARGE SCALE GENOMIC DNA]</scope>
    <source>
        <strain evidence="1 2">NL8</strain>
    </source>
</reference>
<evidence type="ECO:0000313" key="1">
    <source>
        <dbReference type="EMBL" id="MBS2554783.1"/>
    </source>
</evidence>
<gene>
    <name evidence="1" type="ORF">KGQ19_48835</name>
</gene>
<proteinExistence type="predicted"/>
<evidence type="ECO:0000313" key="2">
    <source>
        <dbReference type="Proteomes" id="UP000730482"/>
    </source>
</evidence>
<sequence length="103" mass="11083">MRGEDPDKTQLGDYCSPISADLSQQPAIPVVVSVVCCRRADPAPANLERAPRIPARWPAPVPAVELAEPPVPAPPVLYFSGWFSVRSPRSRRQGFAYSAGGRG</sequence>
<comment type="caution">
    <text evidence="1">The sequence shown here is derived from an EMBL/GenBank/DDBJ whole genome shotgun (WGS) entry which is preliminary data.</text>
</comment>